<dbReference type="RefSeq" id="WP_150968235.1">
    <property type="nucleotide sequence ID" value="NZ_VZDO01000002.1"/>
</dbReference>
<dbReference type="InterPro" id="IPR007523">
    <property type="entry name" value="NDUFAF3/AAMDC"/>
</dbReference>
<evidence type="ECO:0000313" key="2">
    <source>
        <dbReference type="Proteomes" id="UP000432089"/>
    </source>
</evidence>
<evidence type="ECO:0008006" key="3">
    <source>
        <dbReference type="Google" id="ProtNLM"/>
    </source>
</evidence>
<name>A0A7V7PSD5_9HYPH</name>
<keyword evidence="2" id="KW-1185">Reference proteome</keyword>
<accession>A0A7V7PSD5</accession>
<proteinExistence type="predicted"/>
<organism evidence="1 2">
    <name type="scientific">Plantimonas leprariae</name>
    <dbReference type="NCBI Taxonomy" id="2615207"/>
    <lineage>
        <taxon>Bacteria</taxon>
        <taxon>Pseudomonadati</taxon>
        <taxon>Pseudomonadota</taxon>
        <taxon>Alphaproteobacteria</taxon>
        <taxon>Hyphomicrobiales</taxon>
        <taxon>Aurantimonadaceae</taxon>
        <taxon>Plantimonas</taxon>
    </lineage>
</organism>
<comment type="caution">
    <text evidence="1">The sequence shown here is derived from an EMBL/GenBank/DDBJ whole genome shotgun (WGS) entry which is preliminary data.</text>
</comment>
<dbReference type="InterPro" id="IPR036748">
    <property type="entry name" value="MTH938-like_sf"/>
</dbReference>
<dbReference type="EMBL" id="VZDO01000002">
    <property type="protein sequence ID" value="KAB0681975.1"/>
    <property type="molecule type" value="Genomic_DNA"/>
</dbReference>
<gene>
    <name evidence="1" type="ORF">F6X38_03990</name>
</gene>
<protein>
    <recommendedName>
        <fullName evidence="3">Mth938-like domain-containing protein</fullName>
    </recommendedName>
</protein>
<dbReference type="SUPFAM" id="SSF64076">
    <property type="entry name" value="MTH938-like"/>
    <property type="match status" value="1"/>
</dbReference>
<dbReference type="Pfam" id="PF04430">
    <property type="entry name" value="DUF498"/>
    <property type="match status" value="1"/>
</dbReference>
<dbReference type="PANTHER" id="PTHR21192">
    <property type="entry name" value="NUCLEAR PROTEIN E3-3"/>
    <property type="match status" value="1"/>
</dbReference>
<evidence type="ECO:0000313" key="1">
    <source>
        <dbReference type="EMBL" id="KAB0681975.1"/>
    </source>
</evidence>
<dbReference type="PANTHER" id="PTHR21192:SF2">
    <property type="entry name" value="NADH DEHYDROGENASE [UBIQUINONE] 1 ALPHA SUBCOMPLEX ASSEMBLY FACTOR 3"/>
    <property type="match status" value="1"/>
</dbReference>
<dbReference type="Gene3D" id="3.40.1230.10">
    <property type="entry name" value="MTH938-like"/>
    <property type="match status" value="1"/>
</dbReference>
<dbReference type="Proteomes" id="UP000432089">
    <property type="component" value="Unassembled WGS sequence"/>
</dbReference>
<dbReference type="CDD" id="cd00248">
    <property type="entry name" value="Mth938-like"/>
    <property type="match status" value="1"/>
</dbReference>
<reference evidence="1 2" key="1">
    <citation type="submission" date="2019-09" db="EMBL/GenBank/DDBJ databases">
        <title>YIM 132180 draft genome.</title>
        <authorList>
            <person name="Zhang K."/>
        </authorList>
    </citation>
    <scope>NUCLEOTIDE SEQUENCE [LARGE SCALE GENOMIC DNA]</scope>
    <source>
        <strain evidence="1 2">YIM 132180</strain>
    </source>
</reference>
<sequence>MSSGIEVRQAHFPGRAPIEAYGNGGFRFAGMSHRGSLLCLPSGIYGWEATETAPFSGKRLLKVFEEADSFKFFLFGTGLELRRLPKPLVERFRSLGLSCDAMSTGAAVRTLNVMLSEERPVAAALVAIE</sequence>
<dbReference type="AlphaFoldDB" id="A0A7V7PSD5"/>